<dbReference type="InterPro" id="IPR036314">
    <property type="entry name" value="SOD_C_sf"/>
</dbReference>
<comment type="caution">
    <text evidence="9">The sequence shown here is derived from an EMBL/GenBank/DDBJ whole genome shotgun (WGS) entry which is preliminary data.</text>
</comment>
<dbReference type="InterPro" id="IPR036324">
    <property type="entry name" value="Mn/Fe_SOD_N_sf"/>
</dbReference>
<evidence type="ECO:0000256" key="4">
    <source>
        <dbReference type="ARBA" id="ARBA00023002"/>
    </source>
</evidence>
<dbReference type="SUPFAM" id="SSF54719">
    <property type="entry name" value="Fe,Mn superoxide dismutase (SOD), C-terminal domain"/>
    <property type="match status" value="1"/>
</dbReference>
<evidence type="ECO:0000256" key="6">
    <source>
        <dbReference type="RuleBase" id="RU000414"/>
    </source>
</evidence>
<keyword evidence="4 6" id="KW-0560">Oxidoreductase</keyword>
<evidence type="ECO:0000259" key="8">
    <source>
        <dbReference type="Pfam" id="PF02777"/>
    </source>
</evidence>
<dbReference type="PANTHER" id="PTHR43595">
    <property type="entry name" value="37S RIBOSOMAL PROTEIN S26, MITOCHONDRIAL"/>
    <property type="match status" value="1"/>
</dbReference>
<keyword evidence="3 5" id="KW-0479">Metal-binding</keyword>
<dbReference type="GO" id="GO:0004784">
    <property type="term" value="F:superoxide dismutase activity"/>
    <property type="evidence" value="ECO:0007669"/>
    <property type="project" value="UniProtKB-EC"/>
</dbReference>
<proteinExistence type="inferred from homology"/>
<dbReference type="Gene3D" id="3.55.40.20">
    <property type="entry name" value="Iron/manganese superoxide dismutase, C-terminal domain"/>
    <property type="match status" value="1"/>
</dbReference>
<dbReference type="Gene3D" id="1.10.287.990">
    <property type="entry name" value="Fe,Mn superoxide dismutase (SOD) domain"/>
    <property type="match status" value="1"/>
</dbReference>
<evidence type="ECO:0000256" key="3">
    <source>
        <dbReference type="ARBA" id="ARBA00022723"/>
    </source>
</evidence>
<evidence type="ECO:0000256" key="2">
    <source>
        <dbReference type="ARBA" id="ARBA00012682"/>
    </source>
</evidence>
<dbReference type="STRING" id="1423731.FC81_GL001667"/>
<dbReference type="EMBL" id="AZEF01000032">
    <property type="protein sequence ID" value="KRL00834.1"/>
    <property type="molecule type" value="Genomic_DNA"/>
</dbReference>
<evidence type="ECO:0000256" key="5">
    <source>
        <dbReference type="PIRSR" id="PIRSR000349-1"/>
    </source>
</evidence>
<dbReference type="AlphaFoldDB" id="A0A0R1M7E3"/>
<evidence type="ECO:0000256" key="1">
    <source>
        <dbReference type="ARBA" id="ARBA00008714"/>
    </source>
</evidence>
<dbReference type="InterPro" id="IPR001189">
    <property type="entry name" value="Mn/Fe_SOD"/>
</dbReference>
<comment type="catalytic activity">
    <reaction evidence="6">
        <text>2 superoxide + 2 H(+) = H2O2 + O2</text>
        <dbReference type="Rhea" id="RHEA:20696"/>
        <dbReference type="ChEBI" id="CHEBI:15378"/>
        <dbReference type="ChEBI" id="CHEBI:15379"/>
        <dbReference type="ChEBI" id="CHEBI:16240"/>
        <dbReference type="ChEBI" id="CHEBI:18421"/>
        <dbReference type="EC" id="1.15.1.1"/>
    </reaction>
</comment>
<sequence length="210" mass="23956">MAYTLPDLPYDYSALEPYIDEQTMRLHHDKHHQTYINKLNVALKKHPELSELPVDELMMQLDRVPEGIKKAVRNNGGGHANHTLFWKLLSPHFDTAPEGALLEAIEHKFGSFDKFKQQFTEAALSVFGSGWAWLVKDTAGTLKIMTTANQDSPLSVGMAPVLGLDVWEHAYYLKYQNRRPEYIEAFWHVANWKEAARLYDSELVGIGSES</sequence>
<accession>A0A0R1M7E3</accession>
<dbReference type="PRINTS" id="PR01703">
    <property type="entry name" value="MNSODISMTASE"/>
</dbReference>
<name>A0A0R1M7E3_9LACO</name>
<dbReference type="PROSITE" id="PS00088">
    <property type="entry name" value="SOD_MN"/>
    <property type="match status" value="1"/>
</dbReference>
<gene>
    <name evidence="9" type="ORF">FC81_GL001667</name>
</gene>
<keyword evidence="10" id="KW-1185">Reference proteome</keyword>
<evidence type="ECO:0000259" key="7">
    <source>
        <dbReference type="Pfam" id="PF00081"/>
    </source>
</evidence>
<dbReference type="InterPro" id="IPR019832">
    <property type="entry name" value="Mn/Fe_SOD_C"/>
</dbReference>
<dbReference type="Pfam" id="PF02777">
    <property type="entry name" value="Sod_Fe_C"/>
    <property type="match status" value="1"/>
</dbReference>
<dbReference type="GO" id="GO:0005737">
    <property type="term" value="C:cytoplasm"/>
    <property type="evidence" value="ECO:0007669"/>
    <property type="project" value="TreeGrafter"/>
</dbReference>
<dbReference type="SUPFAM" id="SSF46609">
    <property type="entry name" value="Fe,Mn superoxide dismutase (SOD), N-terminal domain"/>
    <property type="match status" value="1"/>
</dbReference>
<feature type="binding site" evidence="5">
    <location>
        <position position="82"/>
    </location>
    <ligand>
        <name>Mn(2+)</name>
        <dbReference type="ChEBI" id="CHEBI:29035"/>
    </ligand>
</feature>
<feature type="binding site" evidence="5">
    <location>
        <position position="169"/>
    </location>
    <ligand>
        <name>Mn(2+)</name>
        <dbReference type="ChEBI" id="CHEBI:29035"/>
    </ligand>
</feature>
<dbReference type="EC" id="1.15.1.1" evidence="2 6"/>
<dbReference type="InterPro" id="IPR019831">
    <property type="entry name" value="Mn/Fe_SOD_N"/>
</dbReference>
<comment type="similarity">
    <text evidence="1 6">Belongs to the iron/manganese superoxide dismutase family.</text>
</comment>
<dbReference type="FunFam" id="1.10.287.990:FF:000001">
    <property type="entry name" value="Superoxide dismutase"/>
    <property type="match status" value="1"/>
</dbReference>
<dbReference type="PANTHER" id="PTHR43595:SF2">
    <property type="entry name" value="SMALL RIBOSOMAL SUBUNIT PROTEIN MS42"/>
    <property type="match status" value="1"/>
</dbReference>
<dbReference type="InterPro" id="IPR019833">
    <property type="entry name" value="Mn/Fe_SOD_BS"/>
</dbReference>
<feature type="domain" description="Manganese/iron superoxide dismutase N-terminal" evidence="7">
    <location>
        <begin position="3"/>
        <end position="90"/>
    </location>
</feature>
<feature type="binding site" evidence="5">
    <location>
        <position position="165"/>
    </location>
    <ligand>
        <name>Mn(2+)</name>
        <dbReference type="ChEBI" id="CHEBI:29035"/>
    </ligand>
</feature>
<dbReference type="Proteomes" id="UP000051621">
    <property type="component" value="Unassembled WGS sequence"/>
</dbReference>
<dbReference type="PATRIC" id="fig|1423731.3.peg.1708"/>
<dbReference type="GO" id="GO:0046872">
    <property type="term" value="F:metal ion binding"/>
    <property type="evidence" value="ECO:0007669"/>
    <property type="project" value="UniProtKB-KW"/>
</dbReference>
<dbReference type="RefSeq" id="WP_057745309.1">
    <property type="nucleotide sequence ID" value="NZ_AZEF01000032.1"/>
</dbReference>
<dbReference type="OrthoDB" id="9803125at2"/>
<organism evidence="9 10">
    <name type="scientific">Liquorilactobacillus capillatus DSM 19910</name>
    <dbReference type="NCBI Taxonomy" id="1423731"/>
    <lineage>
        <taxon>Bacteria</taxon>
        <taxon>Bacillati</taxon>
        <taxon>Bacillota</taxon>
        <taxon>Bacilli</taxon>
        <taxon>Lactobacillales</taxon>
        <taxon>Lactobacillaceae</taxon>
        <taxon>Liquorilactobacillus</taxon>
    </lineage>
</organism>
<dbReference type="Pfam" id="PF00081">
    <property type="entry name" value="Sod_Fe_N"/>
    <property type="match status" value="1"/>
</dbReference>
<evidence type="ECO:0000313" key="10">
    <source>
        <dbReference type="Proteomes" id="UP000051621"/>
    </source>
</evidence>
<dbReference type="PIRSF" id="PIRSF000349">
    <property type="entry name" value="SODismutase"/>
    <property type="match status" value="1"/>
</dbReference>
<feature type="domain" description="Manganese/iron superoxide dismutase C-terminal" evidence="8">
    <location>
        <begin position="97"/>
        <end position="196"/>
    </location>
</feature>
<reference evidence="9 10" key="1">
    <citation type="journal article" date="2015" name="Genome Announc.">
        <title>Expanding the biotechnology potential of lactobacilli through comparative genomics of 213 strains and associated genera.</title>
        <authorList>
            <person name="Sun Z."/>
            <person name="Harris H.M."/>
            <person name="McCann A."/>
            <person name="Guo C."/>
            <person name="Argimon S."/>
            <person name="Zhang W."/>
            <person name="Yang X."/>
            <person name="Jeffery I.B."/>
            <person name="Cooney J.C."/>
            <person name="Kagawa T.F."/>
            <person name="Liu W."/>
            <person name="Song Y."/>
            <person name="Salvetti E."/>
            <person name="Wrobel A."/>
            <person name="Rasinkangas P."/>
            <person name="Parkhill J."/>
            <person name="Rea M.C."/>
            <person name="O'Sullivan O."/>
            <person name="Ritari J."/>
            <person name="Douillard F.P."/>
            <person name="Paul Ross R."/>
            <person name="Yang R."/>
            <person name="Briner A.E."/>
            <person name="Felis G.E."/>
            <person name="de Vos W.M."/>
            <person name="Barrangou R."/>
            <person name="Klaenhammer T.R."/>
            <person name="Caufield P.W."/>
            <person name="Cui Y."/>
            <person name="Zhang H."/>
            <person name="O'Toole P.W."/>
        </authorList>
    </citation>
    <scope>NUCLEOTIDE SEQUENCE [LARGE SCALE GENOMIC DNA]</scope>
    <source>
        <strain evidence="9 10">DSM 19910</strain>
    </source>
</reference>
<feature type="binding site" evidence="5">
    <location>
        <position position="27"/>
    </location>
    <ligand>
        <name>Mn(2+)</name>
        <dbReference type="ChEBI" id="CHEBI:29035"/>
    </ligand>
</feature>
<evidence type="ECO:0000313" key="9">
    <source>
        <dbReference type="EMBL" id="KRL00834.1"/>
    </source>
</evidence>
<protein>
    <recommendedName>
        <fullName evidence="2 6">Superoxide dismutase</fullName>
        <ecNumber evidence="2 6">1.15.1.1</ecNumber>
    </recommendedName>
</protein>
<dbReference type="FunFam" id="3.55.40.20:FF:000001">
    <property type="entry name" value="Superoxide dismutase"/>
    <property type="match status" value="1"/>
</dbReference>
<comment type="function">
    <text evidence="6">Destroys radicals which are normally produced within the cells and which are toxic to biological systems.</text>
</comment>